<evidence type="ECO:0000313" key="2">
    <source>
        <dbReference type="Proteomes" id="UP000189857"/>
    </source>
</evidence>
<dbReference type="Proteomes" id="UP000189857">
    <property type="component" value="Unassembled WGS sequence"/>
</dbReference>
<organism evidence="1 2">
    <name type="scientific">Eubacterium ruminantium</name>
    <dbReference type="NCBI Taxonomy" id="42322"/>
    <lineage>
        <taxon>Bacteria</taxon>
        <taxon>Bacillati</taxon>
        <taxon>Bacillota</taxon>
        <taxon>Clostridia</taxon>
        <taxon>Eubacteriales</taxon>
        <taxon>Eubacteriaceae</taxon>
        <taxon>Eubacterium</taxon>
    </lineage>
</organism>
<reference evidence="1 2" key="1">
    <citation type="submission" date="2017-02" db="EMBL/GenBank/DDBJ databases">
        <authorList>
            <person name="Peterson S.W."/>
        </authorList>
    </citation>
    <scope>NUCLEOTIDE SEQUENCE [LARGE SCALE GENOMIC DNA]</scope>
    <source>
        <strain evidence="1 2">ATCC 17233</strain>
    </source>
</reference>
<dbReference type="RefSeq" id="WP_078786370.1">
    <property type="nucleotide sequence ID" value="NZ_FMTO01000005.1"/>
</dbReference>
<protein>
    <recommendedName>
        <fullName evidence="3">Tetratricopeptide repeat-containing protein</fullName>
    </recommendedName>
</protein>
<dbReference type="OrthoDB" id="1895216at2"/>
<name>A0A1T4L4I0_9FIRM</name>
<accession>A0A1T4L4I0</accession>
<evidence type="ECO:0000313" key="1">
    <source>
        <dbReference type="EMBL" id="SJZ49543.1"/>
    </source>
</evidence>
<sequence>MSKLIVCTTEKAKVPFTFLNTKVEIYTYEELCFYIYNNTVLISKSSLSEKLFDWIRNEIKMPVLADRLTGMVNKTAYAQELLVEILSAGNYYTNEEVRIYAEAWQKYRKLSPVQRMKLKADGYLGYRRYIKAANIYDDIIGMADEIENKTFLGNVYHNRAVAAASNFDTVLAKEYFLKAFELNNNEESRKGYFFVVAVTGDTETLRQEIRQQDIEDAEGYFEDIMMEIGDAKDDVREMTIFAMLQRAVYNKMNKDMGDYDKRMDIILSELKDNFREESI</sequence>
<dbReference type="AlphaFoldDB" id="A0A1T4L4I0"/>
<dbReference type="EMBL" id="FUXA01000005">
    <property type="protein sequence ID" value="SJZ49543.1"/>
    <property type="molecule type" value="Genomic_DNA"/>
</dbReference>
<keyword evidence="2" id="KW-1185">Reference proteome</keyword>
<gene>
    <name evidence="1" type="ORF">SAMN02745110_00660</name>
</gene>
<proteinExistence type="predicted"/>
<evidence type="ECO:0008006" key="3">
    <source>
        <dbReference type="Google" id="ProtNLM"/>
    </source>
</evidence>